<evidence type="ECO:0000313" key="1">
    <source>
        <dbReference type="EMBL" id="TBU83859.1"/>
    </source>
</evidence>
<dbReference type="OrthoDB" id="6155100at2"/>
<comment type="caution">
    <text evidence="1">The sequence shown here is derived from an EMBL/GenBank/DDBJ whole genome shotgun (WGS) entry which is preliminary data.</text>
</comment>
<proteinExistence type="predicted"/>
<sequence length="185" mass="21858">MPIRNDSVLHDTEDKGWWCHHGLHLERSFVELCSRHLRLPAMENPEKTHNPYAPDLLVEGRLADLKVQNTPFFVSARYGLDPRRTVTFNRKDYERYSRLYPQIDIYYWVDWTQTESRFGRVDYLAGIYRLPFAELVKLIEAPAPEHHYRHRLQDTQGNARSSFLLDLNRFETLLERDTATAPSIG</sequence>
<organism evidence="1 2">
    <name type="scientific">Phytopseudomonas daroniae</name>
    <dbReference type="NCBI Taxonomy" id="2487519"/>
    <lineage>
        <taxon>Bacteria</taxon>
        <taxon>Pseudomonadati</taxon>
        <taxon>Pseudomonadota</taxon>
        <taxon>Gammaproteobacteria</taxon>
        <taxon>Pseudomonadales</taxon>
        <taxon>Pseudomonadaceae</taxon>
        <taxon>Phytopseudomonas</taxon>
    </lineage>
</organism>
<protein>
    <submittedName>
        <fullName evidence="1">Uncharacterized protein</fullName>
    </submittedName>
</protein>
<name>A0A4Q9QRP9_9GAMM</name>
<reference evidence="1 2" key="1">
    <citation type="submission" date="2018-06" db="EMBL/GenBank/DDBJ databases">
        <title>Three novel Pseudomonas species isolated from symptomatic oak.</title>
        <authorList>
            <person name="Bueno-Gonzalez V."/>
            <person name="Brady C."/>
        </authorList>
    </citation>
    <scope>NUCLEOTIDE SEQUENCE [LARGE SCALE GENOMIC DNA]</scope>
    <source>
        <strain evidence="1 2">P9A</strain>
    </source>
</reference>
<keyword evidence="2" id="KW-1185">Reference proteome</keyword>
<accession>A0A4Q9QRP9</accession>
<dbReference type="Proteomes" id="UP000292302">
    <property type="component" value="Unassembled WGS sequence"/>
</dbReference>
<dbReference type="RefSeq" id="WP_131178049.1">
    <property type="nucleotide sequence ID" value="NZ_QJUI01000001.1"/>
</dbReference>
<dbReference type="EMBL" id="QJUI01000001">
    <property type="protein sequence ID" value="TBU83859.1"/>
    <property type="molecule type" value="Genomic_DNA"/>
</dbReference>
<dbReference type="AlphaFoldDB" id="A0A4Q9QRP9"/>
<evidence type="ECO:0000313" key="2">
    <source>
        <dbReference type="Proteomes" id="UP000292302"/>
    </source>
</evidence>
<gene>
    <name evidence="1" type="ORF">DNK06_00225</name>
</gene>